<evidence type="ECO:0000259" key="9">
    <source>
        <dbReference type="Pfam" id="PF03372"/>
    </source>
</evidence>
<feature type="domain" description="Endonuclease/exonuclease/phosphatase" evidence="9">
    <location>
        <begin position="4"/>
        <end position="247"/>
    </location>
</feature>
<dbReference type="GO" id="GO:0008311">
    <property type="term" value="F:double-stranded DNA 3'-5' DNA exonuclease activity"/>
    <property type="evidence" value="ECO:0007669"/>
    <property type="project" value="TreeGrafter"/>
</dbReference>
<feature type="binding site" evidence="7">
    <location>
        <position position="247"/>
    </location>
    <ligand>
        <name>Mg(2+)</name>
        <dbReference type="ChEBI" id="CHEBI:18420"/>
        <label>1</label>
    </ligand>
</feature>
<dbReference type="GO" id="GO:0008081">
    <property type="term" value="F:phosphoric diester hydrolase activity"/>
    <property type="evidence" value="ECO:0007669"/>
    <property type="project" value="TreeGrafter"/>
</dbReference>
<keyword evidence="3 7" id="KW-0479">Metal-binding</keyword>
<evidence type="ECO:0000256" key="1">
    <source>
        <dbReference type="ARBA" id="ARBA00001936"/>
    </source>
</evidence>
<feature type="active site" description="Proton donor/acceptor" evidence="6">
    <location>
        <position position="149"/>
    </location>
</feature>
<protein>
    <submittedName>
        <fullName evidence="10">Exodeoxyribonuclease III</fullName>
    </submittedName>
</protein>
<feature type="site" description="Interaction with DNA substrate" evidence="8">
    <location>
        <position position="247"/>
    </location>
</feature>
<dbReference type="Proteomes" id="UP000178534">
    <property type="component" value="Unassembled WGS sequence"/>
</dbReference>
<dbReference type="FunFam" id="3.60.10.10:FF:000026">
    <property type="entry name" value="Exodeoxyribonuclease III"/>
    <property type="match status" value="1"/>
</dbReference>
<proteinExistence type="inferred from homology"/>
<evidence type="ECO:0000256" key="8">
    <source>
        <dbReference type="PIRSR" id="PIRSR604808-3"/>
    </source>
</evidence>
<dbReference type="PANTHER" id="PTHR22748">
    <property type="entry name" value="AP ENDONUCLEASE"/>
    <property type="match status" value="1"/>
</dbReference>
<dbReference type="InterPro" id="IPR036691">
    <property type="entry name" value="Endo/exonu/phosph_ase_sf"/>
</dbReference>
<dbReference type="PROSITE" id="PS51435">
    <property type="entry name" value="AP_NUCLEASE_F1_4"/>
    <property type="match status" value="1"/>
</dbReference>
<evidence type="ECO:0000313" key="11">
    <source>
        <dbReference type="Proteomes" id="UP000178534"/>
    </source>
</evidence>
<name>A0A1G2DGN0_9BACT</name>
<comment type="cofactor">
    <cofactor evidence="1">
        <name>Mn(2+)</name>
        <dbReference type="ChEBI" id="CHEBI:29035"/>
    </cofactor>
</comment>
<accession>A0A1G2DGN0</accession>
<keyword evidence="5 7" id="KW-0460">Magnesium</keyword>
<comment type="cofactor">
    <cofactor evidence="7">
        <name>Mg(2+)</name>
        <dbReference type="ChEBI" id="CHEBI:18420"/>
    </cofactor>
    <cofactor evidence="7">
        <name>Mn(2+)</name>
        <dbReference type="ChEBI" id="CHEBI:29035"/>
    </cofactor>
    <text evidence="7">Probably binds two magnesium or manganese ions per subunit.</text>
</comment>
<dbReference type="InterPro" id="IPR005135">
    <property type="entry name" value="Endo/exonuclease/phosphatase"/>
</dbReference>
<evidence type="ECO:0000256" key="2">
    <source>
        <dbReference type="ARBA" id="ARBA00007092"/>
    </source>
</evidence>
<dbReference type="GO" id="GO:0003906">
    <property type="term" value="F:DNA-(apurinic or apyrimidinic site) endonuclease activity"/>
    <property type="evidence" value="ECO:0007669"/>
    <property type="project" value="TreeGrafter"/>
</dbReference>
<evidence type="ECO:0000256" key="5">
    <source>
        <dbReference type="ARBA" id="ARBA00022842"/>
    </source>
</evidence>
<comment type="similarity">
    <text evidence="2">Belongs to the DNA repair enzymes AP/ExoA family.</text>
</comment>
<keyword evidence="4" id="KW-0378">Hydrolase</keyword>
<reference evidence="10 11" key="1">
    <citation type="journal article" date="2016" name="Nat. Commun.">
        <title>Thousands of microbial genomes shed light on interconnected biogeochemical processes in an aquifer system.</title>
        <authorList>
            <person name="Anantharaman K."/>
            <person name="Brown C.T."/>
            <person name="Hug L.A."/>
            <person name="Sharon I."/>
            <person name="Castelle C.J."/>
            <person name="Probst A.J."/>
            <person name="Thomas B.C."/>
            <person name="Singh A."/>
            <person name="Wilkins M.J."/>
            <person name="Karaoz U."/>
            <person name="Brodie E.L."/>
            <person name="Williams K.H."/>
            <person name="Hubbard S.S."/>
            <person name="Banfield J.F."/>
        </authorList>
    </citation>
    <scope>NUCLEOTIDE SEQUENCE [LARGE SCALE GENOMIC DNA]</scope>
</reference>
<dbReference type="STRING" id="1798665.A2942_04810"/>
<feature type="active site" evidence="6">
    <location>
        <position position="109"/>
    </location>
</feature>
<feature type="active site" description="Proton acceptor" evidence="6">
    <location>
        <position position="247"/>
    </location>
</feature>
<evidence type="ECO:0000256" key="4">
    <source>
        <dbReference type="ARBA" id="ARBA00022801"/>
    </source>
</evidence>
<organism evidence="10 11">
    <name type="scientific">Candidatus Lloydbacteria bacterium RIFCSPLOWO2_01_FULL_50_20</name>
    <dbReference type="NCBI Taxonomy" id="1798665"/>
    <lineage>
        <taxon>Bacteria</taxon>
        <taxon>Candidatus Lloydiibacteriota</taxon>
    </lineage>
</organism>
<dbReference type="NCBIfam" id="TIGR00195">
    <property type="entry name" value="exoDNase_III"/>
    <property type="match status" value="1"/>
</dbReference>
<dbReference type="GO" id="GO:0006284">
    <property type="term" value="P:base-excision repair"/>
    <property type="evidence" value="ECO:0007669"/>
    <property type="project" value="TreeGrafter"/>
</dbReference>
<evidence type="ECO:0000313" key="10">
    <source>
        <dbReference type="EMBL" id="OGZ12769.1"/>
    </source>
</evidence>
<dbReference type="InterPro" id="IPR020848">
    <property type="entry name" value="AP_endonuclease_F1_CS"/>
</dbReference>
<dbReference type="InterPro" id="IPR020847">
    <property type="entry name" value="AP_endonuclease_F1_BS"/>
</dbReference>
<evidence type="ECO:0000256" key="7">
    <source>
        <dbReference type="PIRSR" id="PIRSR604808-2"/>
    </source>
</evidence>
<evidence type="ECO:0000256" key="3">
    <source>
        <dbReference type="ARBA" id="ARBA00022723"/>
    </source>
</evidence>
<feature type="binding site" evidence="7">
    <location>
        <position position="7"/>
    </location>
    <ligand>
        <name>Mg(2+)</name>
        <dbReference type="ChEBI" id="CHEBI:18420"/>
        <label>1</label>
    </ligand>
</feature>
<dbReference type="PROSITE" id="PS00726">
    <property type="entry name" value="AP_NUCLEASE_F1_1"/>
    <property type="match status" value="1"/>
</dbReference>
<dbReference type="Gene3D" id="3.60.10.10">
    <property type="entry name" value="Endonuclease/exonuclease/phosphatase"/>
    <property type="match status" value="1"/>
</dbReference>
<feature type="site" description="Transition state stabilizer" evidence="8">
    <location>
        <position position="151"/>
    </location>
</feature>
<dbReference type="SUPFAM" id="SSF56219">
    <property type="entry name" value="DNase I-like"/>
    <property type="match status" value="1"/>
</dbReference>
<dbReference type="EMBL" id="MHLP01000019">
    <property type="protein sequence ID" value="OGZ12769.1"/>
    <property type="molecule type" value="Genomic_DNA"/>
</dbReference>
<dbReference type="GO" id="GO:0003677">
    <property type="term" value="F:DNA binding"/>
    <property type="evidence" value="ECO:0007669"/>
    <property type="project" value="InterPro"/>
</dbReference>
<feature type="binding site" evidence="7">
    <location>
        <position position="149"/>
    </location>
    <ligand>
        <name>Mg(2+)</name>
        <dbReference type="ChEBI" id="CHEBI:18420"/>
        <label>1</label>
    </ligand>
</feature>
<sequence length="257" mass="29520">MKLVSWNVNGLRAAAKKGFLDWLYTASPDILGIQETKVEAEQLPDLVRHPKGYFAYFTHSKGRKGYSGVALFSKKAPVKVEYGIGIKKFDDEGRIIVAHYENFVLLNVYFPNGGGGPERLKYKLEFYDTFLDYIEKLRKQGKRVIFCGDVNTAHEAIDLARPKANEENTGFLPEERAWIDELIYHGYVDTFRHFHPNKADAYSYWDMKTAARDRNVGWRIDYFFVAPELIGKLRSAGISSDVYGSDHCPVWVEIEMK</sequence>
<comment type="caution">
    <text evidence="10">The sequence shown here is derived from an EMBL/GenBank/DDBJ whole genome shotgun (WGS) entry which is preliminary data.</text>
</comment>
<dbReference type="NCBIfam" id="TIGR00633">
    <property type="entry name" value="xth"/>
    <property type="match status" value="1"/>
</dbReference>
<dbReference type="AlphaFoldDB" id="A0A1G2DGN0"/>
<feature type="binding site" evidence="7">
    <location>
        <position position="35"/>
    </location>
    <ligand>
        <name>Mg(2+)</name>
        <dbReference type="ChEBI" id="CHEBI:18420"/>
        <label>1</label>
    </ligand>
</feature>
<evidence type="ECO:0000256" key="6">
    <source>
        <dbReference type="PIRSR" id="PIRSR604808-1"/>
    </source>
</evidence>
<gene>
    <name evidence="10" type="ORF">A2942_04810</name>
</gene>
<feature type="site" description="Important for catalytic activity" evidence="8">
    <location>
        <position position="221"/>
    </location>
</feature>
<dbReference type="PANTHER" id="PTHR22748:SF4">
    <property type="entry name" value="DNA-(APURINIC OR APYRIMIDINIC SITE) ENDONUCLEASE 2"/>
    <property type="match status" value="1"/>
</dbReference>
<keyword evidence="7" id="KW-0464">Manganese</keyword>
<dbReference type="InterPro" id="IPR004808">
    <property type="entry name" value="AP_endonuc_1"/>
</dbReference>
<feature type="binding site" evidence="7">
    <location>
        <position position="246"/>
    </location>
    <ligand>
        <name>Mg(2+)</name>
        <dbReference type="ChEBI" id="CHEBI:18420"/>
        <label>1</label>
    </ligand>
</feature>
<feature type="binding site" evidence="7">
    <location>
        <position position="151"/>
    </location>
    <ligand>
        <name>Mg(2+)</name>
        <dbReference type="ChEBI" id="CHEBI:18420"/>
        <label>1</label>
    </ligand>
</feature>
<dbReference type="Pfam" id="PF03372">
    <property type="entry name" value="Exo_endo_phos"/>
    <property type="match status" value="1"/>
</dbReference>
<dbReference type="GO" id="GO:0046872">
    <property type="term" value="F:metal ion binding"/>
    <property type="evidence" value="ECO:0007669"/>
    <property type="project" value="UniProtKB-KW"/>
</dbReference>
<dbReference type="PROSITE" id="PS00727">
    <property type="entry name" value="AP_NUCLEASE_F1_2"/>
    <property type="match status" value="1"/>
</dbReference>